<keyword evidence="2" id="KW-1185">Reference proteome</keyword>
<sequence length="193" mass="21480">MSKIVRLIFLLSFVSLVLGIPTWENLNTRQALGTLVPGASFLEALGPVRRAQHADDPKYLSVNAPRGSPGRAVVKQDTSPPMFYINHDQLWQYQNETYIFPVNVVNSTLTADAPLQVTVGEKQGGLSGGRWRWRGTMLYYDLGKKTNQGLFYTCQDKSGAHGVFMFLDPSPTPKGCEIITIHSFVRRDLGHQA</sequence>
<evidence type="ECO:0000313" key="1">
    <source>
        <dbReference type="EMBL" id="KAH7929441.1"/>
    </source>
</evidence>
<dbReference type="Proteomes" id="UP000790709">
    <property type="component" value="Unassembled WGS sequence"/>
</dbReference>
<evidence type="ECO:0000313" key="2">
    <source>
        <dbReference type="Proteomes" id="UP000790709"/>
    </source>
</evidence>
<comment type="caution">
    <text evidence="1">The sequence shown here is derived from an EMBL/GenBank/DDBJ whole genome shotgun (WGS) entry which is preliminary data.</text>
</comment>
<gene>
    <name evidence="1" type="ORF">BV22DRAFT_1080897</name>
</gene>
<organism evidence="1 2">
    <name type="scientific">Leucogyrophana mollusca</name>
    <dbReference type="NCBI Taxonomy" id="85980"/>
    <lineage>
        <taxon>Eukaryota</taxon>
        <taxon>Fungi</taxon>
        <taxon>Dikarya</taxon>
        <taxon>Basidiomycota</taxon>
        <taxon>Agaricomycotina</taxon>
        <taxon>Agaricomycetes</taxon>
        <taxon>Agaricomycetidae</taxon>
        <taxon>Boletales</taxon>
        <taxon>Boletales incertae sedis</taxon>
        <taxon>Leucogyrophana</taxon>
    </lineage>
</organism>
<dbReference type="EMBL" id="MU266341">
    <property type="protein sequence ID" value="KAH7929441.1"/>
    <property type="molecule type" value="Genomic_DNA"/>
</dbReference>
<accession>A0ACB8BV79</accession>
<name>A0ACB8BV79_9AGAM</name>
<protein>
    <submittedName>
        <fullName evidence="1">Uncharacterized protein</fullName>
    </submittedName>
</protein>
<proteinExistence type="predicted"/>
<reference evidence="1" key="1">
    <citation type="journal article" date="2021" name="New Phytol.">
        <title>Evolutionary innovations through gain and loss of genes in the ectomycorrhizal Boletales.</title>
        <authorList>
            <person name="Wu G."/>
            <person name="Miyauchi S."/>
            <person name="Morin E."/>
            <person name="Kuo A."/>
            <person name="Drula E."/>
            <person name="Varga T."/>
            <person name="Kohler A."/>
            <person name="Feng B."/>
            <person name="Cao Y."/>
            <person name="Lipzen A."/>
            <person name="Daum C."/>
            <person name="Hundley H."/>
            <person name="Pangilinan J."/>
            <person name="Johnson J."/>
            <person name="Barry K."/>
            <person name="LaButti K."/>
            <person name="Ng V."/>
            <person name="Ahrendt S."/>
            <person name="Min B."/>
            <person name="Choi I.G."/>
            <person name="Park H."/>
            <person name="Plett J.M."/>
            <person name="Magnuson J."/>
            <person name="Spatafora J.W."/>
            <person name="Nagy L.G."/>
            <person name="Henrissat B."/>
            <person name="Grigoriev I.V."/>
            <person name="Yang Z.L."/>
            <person name="Xu J."/>
            <person name="Martin F.M."/>
        </authorList>
    </citation>
    <scope>NUCLEOTIDE SEQUENCE</scope>
    <source>
        <strain evidence="1">KUC20120723A-06</strain>
    </source>
</reference>